<keyword evidence="5" id="KW-0472">Membrane</keyword>
<dbReference type="Pfam" id="PF07714">
    <property type="entry name" value="PK_Tyr_Ser-Thr"/>
    <property type="match status" value="1"/>
</dbReference>
<sequence>MFLSFFCALLGSSSLAVLVKAQDHSGFISIDCEVPSASNEETSDLNYVSDANFIETGTSTLSMKSYGIRSIPEGMKNCYTSSPEQAKESKYLIRACFIHGNHDSQSNPPEFDLYNSWDSVKLEIIHMPQSNDVFVCPANTGLGTHGKIEERIAFFKVVQSEKHSIYHGYVTGLTPAQLVERLKNGSLSLSLGENHSLRPSVSSQQKDKKLIIPLFVLSVALTIFLTLNRRKKQGFVEKRNDSVLELNNRNFTYSELVRITDNFNSVLSKDRFGTVYLGYLDDTQVAVKMVSSFSGQGCVDFQAQVKLLLRVHHRNLTNLIGYCNEDTNMGLVFEYMANGNLQQHLSDRNTTILSWEDRLKIALDVAQGLEYLHQGCKPPVVHGDIKSTNILLNKNFEAKLNNFGLSRNFPLEGGTPGYLDPEYYVTNRLDEKN</sequence>
<dbReference type="PANTHER" id="PTHR45631">
    <property type="entry name" value="OS07G0107800 PROTEIN-RELATED"/>
    <property type="match status" value="1"/>
</dbReference>
<dbReference type="GO" id="GO:0004672">
    <property type="term" value="F:protein kinase activity"/>
    <property type="evidence" value="ECO:0007669"/>
    <property type="project" value="InterPro"/>
</dbReference>
<dbReference type="SMART" id="SM00220">
    <property type="entry name" value="S_TKc"/>
    <property type="match status" value="1"/>
</dbReference>
<keyword evidence="4" id="KW-1133">Transmembrane helix</keyword>
<evidence type="ECO:0000259" key="7">
    <source>
        <dbReference type="PROSITE" id="PS50011"/>
    </source>
</evidence>
<dbReference type="InterPro" id="IPR001245">
    <property type="entry name" value="Ser-Thr/Tyr_kinase_cat_dom"/>
</dbReference>
<evidence type="ECO:0000256" key="4">
    <source>
        <dbReference type="ARBA" id="ARBA00022989"/>
    </source>
</evidence>
<organism evidence="8 9">
    <name type="scientific">Dipteronia sinensis</name>
    <dbReference type="NCBI Taxonomy" id="43782"/>
    <lineage>
        <taxon>Eukaryota</taxon>
        <taxon>Viridiplantae</taxon>
        <taxon>Streptophyta</taxon>
        <taxon>Embryophyta</taxon>
        <taxon>Tracheophyta</taxon>
        <taxon>Spermatophyta</taxon>
        <taxon>Magnoliopsida</taxon>
        <taxon>eudicotyledons</taxon>
        <taxon>Gunneridae</taxon>
        <taxon>Pentapetalae</taxon>
        <taxon>rosids</taxon>
        <taxon>malvids</taxon>
        <taxon>Sapindales</taxon>
        <taxon>Sapindaceae</taxon>
        <taxon>Hippocastanoideae</taxon>
        <taxon>Acereae</taxon>
        <taxon>Dipteronia</taxon>
    </lineage>
</organism>
<gene>
    <name evidence="8" type="ORF">Dsin_014049</name>
</gene>
<comment type="subcellular location">
    <subcellularLocation>
        <location evidence="1">Membrane</location>
        <topology evidence="1">Single-pass membrane protein</topology>
    </subcellularLocation>
</comment>
<dbReference type="Pfam" id="PF12819">
    <property type="entry name" value="Malectin_like"/>
    <property type="match status" value="1"/>
</dbReference>
<feature type="domain" description="Protein kinase" evidence="7">
    <location>
        <begin position="261"/>
        <end position="433"/>
    </location>
</feature>
<evidence type="ECO:0000313" key="9">
    <source>
        <dbReference type="Proteomes" id="UP001281410"/>
    </source>
</evidence>
<dbReference type="InterPro" id="IPR024788">
    <property type="entry name" value="Malectin-like_Carb-bd_dom"/>
</dbReference>
<evidence type="ECO:0000256" key="1">
    <source>
        <dbReference type="ARBA" id="ARBA00004167"/>
    </source>
</evidence>
<evidence type="ECO:0000256" key="5">
    <source>
        <dbReference type="ARBA" id="ARBA00023136"/>
    </source>
</evidence>
<evidence type="ECO:0000256" key="3">
    <source>
        <dbReference type="ARBA" id="ARBA00022729"/>
    </source>
</evidence>
<feature type="chain" id="PRO_5042256214" description="Protein kinase domain-containing protein" evidence="6">
    <location>
        <begin position="22"/>
        <end position="433"/>
    </location>
</feature>
<comment type="caution">
    <text evidence="8">The sequence shown here is derived from an EMBL/GenBank/DDBJ whole genome shotgun (WGS) entry which is preliminary data.</text>
</comment>
<dbReference type="Gene3D" id="1.10.510.10">
    <property type="entry name" value="Transferase(Phosphotransferase) domain 1"/>
    <property type="match status" value="1"/>
</dbReference>
<dbReference type="InterPro" id="IPR011009">
    <property type="entry name" value="Kinase-like_dom_sf"/>
</dbReference>
<dbReference type="PANTHER" id="PTHR45631:SF202">
    <property type="entry name" value="SENESCENCE-INDUCED RECEPTOR-LIKE SERINE_THREONINE-PROTEIN KINASE"/>
    <property type="match status" value="1"/>
</dbReference>
<reference evidence="8" key="1">
    <citation type="journal article" date="2023" name="Plant J.">
        <title>Genome sequences and population genomics provide insights into the demographic history, inbreeding, and mutation load of two 'living fossil' tree species of Dipteronia.</title>
        <authorList>
            <person name="Feng Y."/>
            <person name="Comes H.P."/>
            <person name="Chen J."/>
            <person name="Zhu S."/>
            <person name="Lu R."/>
            <person name="Zhang X."/>
            <person name="Li P."/>
            <person name="Qiu J."/>
            <person name="Olsen K.M."/>
            <person name="Qiu Y."/>
        </authorList>
    </citation>
    <scope>NUCLEOTIDE SEQUENCE</scope>
    <source>
        <strain evidence="8">NBL</strain>
    </source>
</reference>
<dbReference type="GO" id="GO:0016020">
    <property type="term" value="C:membrane"/>
    <property type="evidence" value="ECO:0007669"/>
    <property type="project" value="UniProtKB-SubCell"/>
</dbReference>
<keyword evidence="2" id="KW-0812">Transmembrane</keyword>
<evidence type="ECO:0000256" key="2">
    <source>
        <dbReference type="ARBA" id="ARBA00022692"/>
    </source>
</evidence>
<evidence type="ECO:0000313" key="8">
    <source>
        <dbReference type="EMBL" id="KAK3220079.1"/>
    </source>
</evidence>
<dbReference type="GO" id="GO:0005524">
    <property type="term" value="F:ATP binding"/>
    <property type="evidence" value="ECO:0007669"/>
    <property type="project" value="InterPro"/>
</dbReference>
<accession>A0AAE0AMC3</accession>
<evidence type="ECO:0000256" key="6">
    <source>
        <dbReference type="SAM" id="SignalP"/>
    </source>
</evidence>
<dbReference type="PROSITE" id="PS00108">
    <property type="entry name" value="PROTEIN_KINASE_ST"/>
    <property type="match status" value="1"/>
</dbReference>
<feature type="signal peptide" evidence="6">
    <location>
        <begin position="1"/>
        <end position="21"/>
    </location>
</feature>
<name>A0AAE0AMC3_9ROSI</name>
<dbReference type="AlphaFoldDB" id="A0AAE0AMC3"/>
<dbReference type="InterPro" id="IPR008271">
    <property type="entry name" value="Ser/Thr_kinase_AS"/>
</dbReference>
<dbReference type="Proteomes" id="UP001281410">
    <property type="component" value="Unassembled WGS sequence"/>
</dbReference>
<keyword evidence="9" id="KW-1185">Reference proteome</keyword>
<protein>
    <recommendedName>
        <fullName evidence="7">Protein kinase domain-containing protein</fullName>
    </recommendedName>
</protein>
<keyword evidence="3 6" id="KW-0732">Signal</keyword>
<proteinExistence type="predicted"/>
<dbReference type="SUPFAM" id="SSF56112">
    <property type="entry name" value="Protein kinase-like (PK-like)"/>
    <property type="match status" value="1"/>
</dbReference>
<dbReference type="InterPro" id="IPR000719">
    <property type="entry name" value="Prot_kinase_dom"/>
</dbReference>
<dbReference type="PROSITE" id="PS50011">
    <property type="entry name" value="PROTEIN_KINASE_DOM"/>
    <property type="match status" value="1"/>
</dbReference>
<dbReference type="Gene3D" id="3.30.200.20">
    <property type="entry name" value="Phosphorylase Kinase, domain 1"/>
    <property type="match status" value="1"/>
</dbReference>
<dbReference type="EMBL" id="JANJYJ010000004">
    <property type="protein sequence ID" value="KAK3220079.1"/>
    <property type="molecule type" value="Genomic_DNA"/>
</dbReference>